<keyword evidence="3" id="KW-1185">Reference proteome</keyword>
<dbReference type="Gramene" id="Pp3c26_11702V3.1">
    <property type="protein sequence ID" value="PAC:32917405.CDS.1"/>
    <property type="gene ID" value="Pp3c26_11702"/>
</dbReference>
<dbReference type="OMA" id="ARMISWG"/>
<dbReference type="AlphaFoldDB" id="A0A2K1ICQ4"/>
<dbReference type="Proteomes" id="UP000006727">
    <property type="component" value="Chromosome 26"/>
</dbReference>
<proteinExistence type="predicted"/>
<evidence type="ECO:0000313" key="3">
    <source>
        <dbReference type="Proteomes" id="UP000006727"/>
    </source>
</evidence>
<name>A0A2K1ICQ4_PHYPA</name>
<dbReference type="PaxDb" id="3218-PP1S6_262V6.1"/>
<dbReference type="OrthoDB" id="439046at2759"/>
<protein>
    <submittedName>
        <fullName evidence="1 2">Uncharacterized protein</fullName>
    </submittedName>
</protein>
<dbReference type="Gramene" id="Pp3c26_11700V3.1">
    <property type="protein sequence ID" value="PAC:32917027.CDS.1"/>
    <property type="gene ID" value="Pp3c26_11700"/>
</dbReference>
<reference evidence="2" key="3">
    <citation type="submission" date="2020-12" db="UniProtKB">
        <authorList>
            <consortium name="EnsemblPlants"/>
        </authorList>
    </citation>
    <scope>IDENTIFICATION</scope>
</reference>
<reference evidence="1 3" key="2">
    <citation type="journal article" date="2018" name="Plant J.">
        <title>The Physcomitrella patens chromosome-scale assembly reveals moss genome structure and evolution.</title>
        <authorList>
            <person name="Lang D."/>
            <person name="Ullrich K.K."/>
            <person name="Murat F."/>
            <person name="Fuchs J."/>
            <person name="Jenkins J."/>
            <person name="Haas F.B."/>
            <person name="Piednoel M."/>
            <person name="Gundlach H."/>
            <person name="Van Bel M."/>
            <person name="Meyberg R."/>
            <person name="Vives C."/>
            <person name="Morata J."/>
            <person name="Symeonidi A."/>
            <person name="Hiss M."/>
            <person name="Muchero W."/>
            <person name="Kamisugi Y."/>
            <person name="Saleh O."/>
            <person name="Blanc G."/>
            <person name="Decker E.L."/>
            <person name="van Gessel N."/>
            <person name="Grimwood J."/>
            <person name="Hayes R.D."/>
            <person name="Graham S.W."/>
            <person name="Gunter L.E."/>
            <person name="McDaniel S.F."/>
            <person name="Hoernstein S.N.W."/>
            <person name="Larsson A."/>
            <person name="Li F.W."/>
            <person name="Perroud P.F."/>
            <person name="Phillips J."/>
            <person name="Ranjan P."/>
            <person name="Rokshar D.S."/>
            <person name="Rothfels C.J."/>
            <person name="Schneider L."/>
            <person name="Shu S."/>
            <person name="Stevenson D.W."/>
            <person name="Thummler F."/>
            <person name="Tillich M."/>
            <person name="Villarreal Aguilar J.C."/>
            <person name="Widiez T."/>
            <person name="Wong G.K."/>
            <person name="Wymore A."/>
            <person name="Zhang Y."/>
            <person name="Zimmer A.D."/>
            <person name="Quatrano R.S."/>
            <person name="Mayer K.F.X."/>
            <person name="Goodstein D."/>
            <person name="Casacuberta J.M."/>
            <person name="Vandepoele K."/>
            <person name="Reski R."/>
            <person name="Cuming A.C."/>
            <person name="Tuskan G.A."/>
            <person name="Maumus F."/>
            <person name="Salse J."/>
            <person name="Schmutz J."/>
            <person name="Rensing S.A."/>
        </authorList>
    </citation>
    <scope>NUCLEOTIDE SEQUENCE [LARGE SCALE GENOMIC DNA]</scope>
    <source>
        <strain evidence="2 3">cv. Gransden 2004</strain>
    </source>
</reference>
<dbReference type="SUPFAM" id="SSF48452">
    <property type="entry name" value="TPR-like"/>
    <property type="match status" value="1"/>
</dbReference>
<accession>A0A2K1ICQ4</accession>
<evidence type="ECO:0000313" key="2">
    <source>
        <dbReference type="EnsemblPlants" id="PAC:32917027.CDS.1"/>
    </source>
</evidence>
<dbReference type="EnsemblPlants" id="Pp3c26_11700V3.1">
    <property type="protein sequence ID" value="PAC:32917027.CDS.1"/>
    <property type="gene ID" value="Pp3c26_11700"/>
</dbReference>
<sequence length="249" mass="27897">MTTMIAAARMISWGFMGQGARRRWCRGDLPDLDAFSKPCRPVMQAPLSRRSLSLICSLSSERPPRSVIPKDATKKGKRSDLACRSSLHDVREFEVSERHVLGAARRSSQRSNATTFQGFFEADAASGRVECTSRGCRPIYEDSLQLDENVRWSAPKSRPATHEFSTIPPHLLSDFFTVDITNELKEAFEAALQEAPCNAQLLSEFAGFTWEAMRDPDAADRLYNQALDVSPDDPDLLASHALFLWRSDQ</sequence>
<dbReference type="EnsemblPlants" id="Pp3c26_11702V3.1">
    <property type="protein sequence ID" value="PAC:32917405.CDS.1"/>
    <property type="gene ID" value="Pp3c26_11702"/>
</dbReference>
<dbReference type="Gene3D" id="1.25.40.10">
    <property type="entry name" value="Tetratricopeptide repeat domain"/>
    <property type="match status" value="1"/>
</dbReference>
<dbReference type="InterPro" id="IPR011990">
    <property type="entry name" value="TPR-like_helical_dom_sf"/>
</dbReference>
<dbReference type="GeneID" id="112277745"/>
<organism evidence="1">
    <name type="scientific">Physcomitrium patens</name>
    <name type="common">Spreading-leaved earth moss</name>
    <name type="synonym">Physcomitrella patens</name>
    <dbReference type="NCBI Taxonomy" id="3218"/>
    <lineage>
        <taxon>Eukaryota</taxon>
        <taxon>Viridiplantae</taxon>
        <taxon>Streptophyta</taxon>
        <taxon>Embryophyta</taxon>
        <taxon>Bryophyta</taxon>
        <taxon>Bryophytina</taxon>
        <taxon>Bryopsida</taxon>
        <taxon>Funariidae</taxon>
        <taxon>Funariales</taxon>
        <taxon>Funariaceae</taxon>
        <taxon>Physcomitrium</taxon>
    </lineage>
</organism>
<dbReference type="EMBL" id="ABEU02000026">
    <property type="protein sequence ID" value="PNR27054.1"/>
    <property type="molecule type" value="Genomic_DNA"/>
</dbReference>
<gene>
    <name evidence="2" type="primary">LOC112277745</name>
    <name evidence="1" type="ORF">PHYPA_030535</name>
</gene>
<dbReference type="RefSeq" id="XP_024366202.1">
    <property type="nucleotide sequence ID" value="XM_024510434.2"/>
</dbReference>
<evidence type="ECO:0000313" key="1">
    <source>
        <dbReference type="EMBL" id="PNR27054.1"/>
    </source>
</evidence>
<reference evidence="1 3" key="1">
    <citation type="journal article" date="2008" name="Science">
        <title>The Physcomitrella genome reveals evolutionary insights into the conquest of land by plants.</title>
        <authorList>
            <person name="Rensing S."/>
            <person name="Lang D."/>
            <person name="Zimmer A."/>
            <person name="Terry A."/>
            <person name="Salamov A."/>
            <person name="Shapiro H."/>
            <person name="Nishiyama T."/>
            <person name="Perroud P.-F."/>
            <person name="Lindquist E."/>
            <person name="Kamisugi Y."/>
            <person name="Tanahashi T."/>
            <person name="Sakakibara K."/>
            <person name="Fujita T."/>
            <person name="Oishi K."/>
            <person name="Shin-I T."/>
            <person name="Kuroki Y."/>
            <person name="Toyoda A."/>
            <person name="Suzuki Y."/>
            <person name="Hashimoto A."/>
            <person name="Yamaguchi K."/>
            <person name="Sugano A."/>
            <person name="Kohara Y."/>
            <person name="Fujiyama A."/>
            <person name="Anterola A."/>
            <person name="Aoki S."/>
            <person name="Ashton N."/>
            <person name="Barbazuk W.B."/>
            <person name="Barker E."/>
            <person name="Bennetzen J."/>
            <person name="Bezanilla M."/>
            <person name="Blankenship R."/>
            <person name="Cho S.H."/>
            <person name="Dutcher S."/>
            <person name="Estelle M."/>
            <person name="Fawcett J.A."/>
            <person name="Gundlach H."/>
            <person name="Hanada K."/>
            <person name="Heyl A."/>
            <person name="Hicks K.A."/>
            <person name="Hugh J."/>
            <person name="Lohr M."/>
            <person name="Mayer K."/>
            <person name="Melkozernov A."/>
            <person name="Murata T."/>
            <person name="Nelson D."/>
            <person name="Pils B."/>
            <person name="Prigge M."/>
            <person name="Reiss B."/>
            <person name="Renner T."/>
            <person name="Rombauts S."/>
            <person name="Rushton P."/>
            <person name="Sanderfoot A."/>
            <person name="Schween G."/>
            <person name="Shiu S.-H."/>
            <person name="Stueber K."/>
            <person name="Theodoulou F.L."/>
            <person name="Tu H."/>
            <person name="Van de Peer Y."/>
            <person name="Verrier P.J."/>
            <person name="Waters E."/>
            <person name="Wood A."/>
            <person name="Yang L."/>
            <person name="Cove D."/>
            <person name="Cuming A."/>
            <person name="Hasebe M."/>
            <person name="Lucas S."/>
            <person name="Mishler D.B."/>
            <person name="Reski R."/>
            <person name="Grigoriev I."/>
            <person name="Quatrano R.S."/>
            <person name="Boore J.L."/>
        </authorList>
    </citation>
    <scope>NUCLEOTIDE SEQUENCE [LARGE SCALE GENOMIC DNA]</scope>
    <source>
        <strain evidence="2 3">cv. Gransden 2004</strain>
    </source>
</reference>